<name>A0A9N9UKQ1_9HYPO</name>
<reference evidence="1 2" key="2">
    <citation type="submission" date="2021-10" db="EMBL/GenBank/DDBJ databases">
        <authorList>
            <person name="Piombo E."/>
        </authorList>
    </citation>
    <scope>NUCLEOTIDE SEQUENCE [LARGE SCALE GENOMIC DNA]</scope>
</reference>
<reference evidence="2" key="1">
    <citation type="submission" date="2019-06" db="EMBL/GenBank/DDBJ databases">
        <authorList>
            <person name="Broberg M."/>
        </authorList>
    </citation>
    <scope>NUCLEOTIDE SEQUENCE [LARGE SCALE GENOMIC DNA]</scope>
</reference>
<accession>A0A9N9UKQ1</accession>
<evidence type="ECO:0000313" key="2">
    <source>
        <dbReference type="Proteomes" id="UP000754883"/>
    </source>
</evidence>
<dbReference type="Proteomes" id="UP000754883">
    <property type="component" value="Unassembled WGS sequence"/>
</dbReference>
<evidence type="ECO:0000313" key="1">
    <source>
        <dbReference type="EMBL" id="CAG9989442.1"/>
    </source>
</evidence>
<dbReference type="AlphaFoldDB" id="A0A9N9UKQ1"/>
<sequence>METNPSGSGPANGQHLAPFRLVGNGKGLEPFELTPEQEGQMRDGTTQVKPRRELMRWYFAQKLGALQDTMDHVWMCTTRQLWLNLLNKGHTRVSRDSILGEIDAKVWDILAEFFTADSPLLPEYPFGEHPAHDESAPMSQEYEKMREKMAVPLVPGGSRTCAPPIPPKDMEIKEFRDWIVEEGLWGIVTIDATNEYSTPLPPAVPRHKLRKGCSERVKALWEDSACFEWAKCPSVLLPGRFQVIVPHVPELFHLPQSHEVIRCIPQSRAIVRRQHYTGFYLHNRKTVVVDKYAIGPDLDDGDIRDIDQQTANDMKGLWQSILNWALMVWSGNVIRFEEWSEMTRQNIDPFINRHELVIYIDLIKASHEHNLATLDGLIKRTNSIKALFKASERSRETLGREVATILQNKQRSSADRENDMSELALKGQDCLPRFGTNSPFEQHLLNTMWVISQSNKEGAACNSVSGEQDMWPTVRRVTAVVLKRIVVQNIRKPMTIPNVESDNQA</sequence>
<gene>
    <name evidence="1" type="ORF">CBYS24578_00017262</name>
</gene>
<protein>
    <submittedName>
        <fullName evidence="1">Uncharacterized protein</fullName>
    </submittedName>
</protein>
<dbReference type="OrthoDB" id="5147197at2759"/>
<proteinExistence type="predicted"/>
<keyword evidence="2" id="KW-1185">Reference proteome</keyword>
<dbReference type="EMBL" id="CABFNO020001466">
    <property type="protein sequence ID" value="CAG9989442.1"/>
    <property type="molecule type" value="Genomic_DNA"/>
</dbReference>
<comment type="caution">
    <text evidence="1">The sequence shown here is derived from an EMBL/GenBank/DDBJ whole genome shotgun (WGS) entry which is preliminary data.</text>
</comment>
<organism evidence="1 2">
    <name type="scientific">Clonostachys byssicola</name>
    <dbReference type="NCBI Taxonomy" id="160290"/>
    <lineage>
        <taxon>Eukaryota</taxon>
        <taxon>Fungi</taxon>
        <taxon>Dikarya</taxon>
        <taxon>Ascomycota</taxon>
        <taxon>Pezizomycotina</taxon>
        <taxon>Sordariomycetes</taxon>
        <taxon>Hypocreomycetidae</taxon>
        <taxon>Hypocreales</taxon>
        <taxon>Bionectriaceae</taxon>
        <taxon>Clonostachys</taxon>
    </lineage>
</organism>